<feature type="compositionally biased region" description="Basic and acidic residues" evidence="1">
    <location>
        <begin position="22"/>
        <end position="33"/>
    </location>
</feature>
<sequence>MPKHSGRGFVKPQFHPPPPLAAEERTPPPRREAPPPPTTTTTTPSSLNTSPVVAVTAALTSVSSPSPRRDELDSVEVSPYDFIRLPTSDTCMGSEKKYRTSHPCKSELEWCRELLKKERELEER</sequence>
<dbReference type="RefSeq" id="XP_028885751.1">
    <property type="nucleotide sequence ID" value="XM_029022936.1"/>
</dbReference>
<gene>
    <name evidence="2" type="ORF">TM35_000052810</name>
</gene>
<evidence type="ECO:0000256" key="1">
    <source>
        <dbReference type="SAM" id="MobiDB-lite"/>
    </source>
</evidence>
<accession>A0A1X0P486</accession>
<dbReference type="GeneID" id="39982716"/>
<evidence type="ECO:0000313" key="3">
    <source>
        <dbReference type="Proteomes" id="UP000192257"/>
    </source>
</evidence>
<dbReference type="Proteomes" id="UP000192257">
    <property type="component" value="Unassembled WGS sequence"/>
</dbReference>
<keyword evidence="3" id="KW-1185">Reference proteome</keyword>
<comment type="caution">
    <text evidence="2">The sequence shown here is derived from an EMBL/GenBank/DDBJ whole genome shotgun (WGS) entry which is preliminary data.</text>
</comment>
<reference evidence="2 3" key="1">
    <citation type="submission" date="2017-03" db="EMBL/GenBank/DDBJ databases">
        <title>An alternative strategy for trypanosome survival in the mammalian bloodstream revealed through genome and transcriptome analysis of the ubiquitous bovine parasite Trypanosoma (Megatrypanum) theileri.</title>
        <authorList>
            <person name="Kelly S."/>
            <person name="Ivens A."/>
            <person name="Mott A."/>
            <person name="O'Neill E."/>
            <person name="Emms D."/>
            <person name="Macleod O."/>
            <person name="Voorheis P."/>
            <person name="Matthews J."/>
            <person name="Matthews K."/>
            <person name="Carrington M."/>
        </authorList>
    </citation>
    <scope>NUCLEOTIDE SEQUENCE [LARGE SCALE GENOMIC DNA]</scope>
    <source>
        <strain evidence="2">Edinburgh</strain>
    </source>
</reference>
<name>A0A1X0P486_9TRYP</name>
<protein>
    <submittedName>
        <fullName evidence="2">Uncharacterized protein</fullName>
    </submittedName>
</protein>
<feature type="compositionally biased region" description="Low complexity" evidence="1">
    <location>
        <begin position="39"/>
        <end position="50"/>
    </location>
</feature>
<dbReference type="AlphaFoldDB" id="A0A1X0P486"/>
<feature type="region of interest" description="Disordered" evidence="1">
    <location>
        <begin position="1"/>
        <end position="50"/>
    </location>
</feature>
<dbReference type="VEuPathDB" id="TriTrypDB:TM35_000052810"/>
<proteinExistence type="predicted"/>
<dbReference type="EMBL" id="NBCO01000005">
    <property type="protein sequence ID" value="ORC91685.1"/>
    <property type="molecule type" value="Genomic_DNA"/>
</dbReference>
<organism evidence="2 3">
    <name type="scientific">Trypanosoma theileri</name>
    <dbReference type="NCBI Taxonomy" id="67003"/>
    <lineage>
        <taxon>Eukaryota</taxon>
        <taxon>Discoba</taxon>
        <taxon>Euglenozoa</taxon>
        <taxon>Kinetoplastea</taxon>
        <taxon>Metakinetoplastina</taxon>
        <taxon>Trypanosomatida</taxon>
        <taxon>Trypanosomatidae</taxon>
        <taxon>Trypanosoma</taxon>
    </lineage>
</organism>
<evidence type="ECO:0000313" key="2">
    <source>
        <dbReference type="EMBL" id="ORC91685.1"/>
    </source>
</evidence>